<organism evidence="1 2">
    <name type="scientific">Streptomyces nanshensis</name>
    <dbReference type="NCBI Taxonomy" id="518642"/>
    <lineage>
        <taxon>Bacteria</taxon>
        <taxon>Bacillati</taxon>
        <taxon>Actinomycetota</taxon>
        <taxon>Actinomycetes</taxon>
        <taxon>Kitasatosporales</taxon>
        <taxon>Streptomycetaceae</taxon>
        <taxon>Streptomyces</taxon>
    </lineage>
</organism>
<dbReference type="Proteomes" id="UP000176005">
    <property type="component" value="Unassembled WGS sequence"/>
</dbReference>
<name>A0A1E7L575_9ACTN</name>
<reference evidence="1 2" key="1">
    <citation type="journal article" date="2016" name="Front. Microbiol.">
        <title>Comparative Genomics Analysis of Streptomyces Species Reveals Their Adaptation to the Marine Environment and Their Diversity at the Genomic Level.</title>
        <authorList>
            <person name="Tian X."/>
            <person name="Zhang Z."/>
            <person name="Yang T."/>
            <person name="Chen M."/>
            <person name="Li J."/>
            <person name="Chen F."/>
            <person name="Yang J."/>
            <person name="Li W."/>
            <person name="Zhang B."/>
            <person name="Zhang Z."/>
            <person name="Wu J."/>
            <person name="Zhang C."/>
            <person name="Long L."/>
            <person name="Xiao J."/>
        </authorList>
    </citation>
    <scope>NUCLEOTIDE SEQUENCE [LARGE SCALE GENOMIC DNA]</scope>
    <source>
        <strain evidence="1 2">SCSIO 10429</strain>
    </source>
</reference>
<sequence length="217" mass="24152">MLKMYGFNGGAPLHRAHGGIAAADPSVFEVGGDAVDLTVLPRRTEYRAARAVCQEAWYDLLWTAPADRIFLDHRTYDHSSPAARERLVRVLTASGVLLENGELSEDERLEEAMQRRGRLVEVLLQRAKSRAGALPAPAVIPVEERLERLEAAEPVTLEGMPEEHITLWGGPEKTLRMLRQDRKIAVKNDRSVDIYDWAAWGRAAAATIRELPVPEVA</sequence>
<accession>A0A1E7L575</accession>
<dbReference type="AlphaFoldDB" id="A0A1E7L575"/>
<evidence type="ECO:0000313" key="1">
    <source>
        <dbReference type="EMBL" id="OEV11342.1"/>
    </source>
</evidence>
<dbReference type="EMBL" id="LJGW01000231">
    <property type="protein sequence ID" value="OEV11342.1"/>
    <property type="molecule type" value="Genomic_DNA"/>
</dbReference>
<evidence type="ECO:0000313" key="2">
    <source>
        <dbReference type="Proteomes" id="UP000176005"/>
    </source>
</evidence>
<dbReference type="RefSeq" id="WP_070017077.1">
    <property type="nucleotide sequence ID" value="NZ_LJGW01000231.1"/>
</dbReference>
<gene>
    <name evidence="1" type="ORF">AN218_13415</name>
</gene>
<keyword evidence="2" id="KW-1185">Reference proteome</keyword>
<proteinExistence type="predicted"/>
<comment type="caution">
    <text evidence="1">The sequence shown here is derived from an EMBL/GenBank/DDBJ whole genome shotgun (WGS) entry which is preliminary data.</text>
</comment>
<protein>
    <submittedName>
        <fullName evidence="1">Uncharacterized protein</fullName>
    </submittedName>
</protein>